<dbReference type="EMBL" id="CP003051">
    <property type="protein sequence ID" value="AGA88930.1"/>
    <property type="molecule type" value="Genomic_DNA"/>
</dbReference>
<evidence type="ECO:0000313" key="3">
    <source>
        <dbReference type="Proteomes" id="UP000010816"/>
    </source>
</evidence>
<feature type="region of interest" description="Disordered" evidence="1">
    <location>
        <begin position="165"/>
        <end position="194"/>
    </location>
</feature>
<dbReference type="RefSeq" id="WP_015279080.1">
    <property type="nucleotide sequence ID" value="NC_019940.1"/>
</dbReference>
<gene>
    <name evidence="2" type="ORF">Thimo_0053</name>
</gene>
<protein>
    <recommendedName>
        <fullName evidence="4">Type II secretion system protein GspC N-terminal domain-containing protein</fullName>
    </recommendedName>
</protein>
<name>L0GU83_9GAMM</name>
<dbReference type="AlphaFoldDB" id="L0GU83"/>
<dbReference type="HOGENOM" id="CLU_1393763_0_0_6"/>
<accession>L0GU83</accession>
<dbReference type="STRING" id="765912.Thimo_0053"/>
<proteinExistence type="predicted"/>
<dbReference type="Proteomes" id="UP000010816">
    <property type="component" value="Chromosome"/>
</dbReference>
<dbReference type="eggNOG" id="ENOG5031A2G">
    <property type="taxonomic scope" value="Bacteria"/>
</dbReference>
<evidence type="ECO:0000313" key="2">
    <source>
        <dbReference type="EMBL" id="AGA88930.1"/>
    </source>
</evidence>
<evidence type="ECO:0008006" key="4">
    <source>
        <dbReference type="Google" id="ProtNLM"/>
    </source>
</evidence>
<feature type="compositionally biased region" description="Basic residues" evidence="1">
    <location>
        <begin position="175"/>
        <end position="185"/>
    </location>
</feature>
<evidence type="ECO:0000256" key="1">
    <source>
        <dbReference type="SAM" id="MobiDB-lite"/>
    </source>
</evidence>
<reference evidence="2 3" key="1">
    <citation type="submission" date="2011-09" db="EMBL/GenBank/DDBJ databases">
        <title>Complete sequence of chromosome of Thioflavicoccus mobilis 8321.</title>
        <authorList>
            <consortium name="US DOE Joint Genome Institute"/>
            <person name="Lucas S."/>
            <person name="Han J."/>
            <person name="Lapidus A."/>
            <person name="Cheng J.-F."/>
            <person name="Goodwin L."/>
            <person name="Pitluck S."/>
            <person name="Peters L."/>
            <person name="Ovchinnikova G."/>
            <person name="Lu M."/>
            <person name="Detter J.C."/>
            <person name="Han C."/>
            <person name="Tapia R."/>
            <person name="Land M."/>
            <person name="Hauser L."/>
            <person name="Kyrpides N."/>
            <person name="Ivanova N."/>
            <person name="Pagani I."/>
            <person name="Vogl K."/>
            <person name="Liu Z."/>
            <person name="Imhoff J."/>
            <person name="Thiel V."/>
            <person name="Frigaard N.-U."/>
            <person name="Bryant D."/>
            <person name="Woyke T."/>
        </authorList>
    </citation>
    <scope>NUCLEOTIDE SEQUENCE [LARGE SCALE GENOMIC DNA]</scope>
    <source>
        <strain evidence="2 3">8321</strain>
    </source>
</reference>
<feature type="region of interest" description="Disordered" evidence="1">
    <location>
        <begin position="74"/>
        <end position="94"/>
    </location>
</feature>
<sequence>MKPLWGVVPLTLTGLLYLQWAGWPPPPSWQLPPTAPPATEPGEDVFAELEPLVGQDVHQDRSAYAEVIERPLFLPDRRPPEPEASEELAPEAAEATSLEELDLVAVIMTPDTTTAWVKNGSEPKLIKVQLGEDVAGWMVRDIRPDRLDLESDGVTNTLLLRTFQAEAAAPERQRRVPQRRPRARQPTRSTQSDR</sequence>
<keyword evidence="3" id="KW-1185">Reference proteome</keyword>
<dbReference type="OrthoDB" id="5769601at2"/>
<dbReference type="KEGG" id="tmb:Thimo_0053"/>
<organism evidence="2 3">
    <name type="scientific">Thioflavicoccus mobilis 8321</name>
    <dbReference type="NCBI Taxonomy" id="765912"/>
    <lineage>
        <taxon>Bacteria</taxon>
        <taxon>Pseudomonadati</taxon>
        <taxon>Pseudomonadota</taxon>
        <taxon>Gammaproteobacteria</taxon>
        <taxon>Chromatiales</taxon>
        <taxon>Chromatiaceae</taxon>
        <taxon>Thioflavicoccus</taxon>
    </lineage>
</organism>